<dbReference type="InterPro" id="IPR047951">
    <property type="entry name" value="Transpos_ISL3"/>
</dbReference>
<dbReference type="InterPro" id="IPR029261">
    <property type="entry name" value="Transposase_Znf"/>
</dbReference>
<dbReference type="Pfam" id="PF14690">
    <property type="entry name" value="Zn_ribbon_ISL3"/>
    <property type="match status" value="1"/>
</dbReference>
<dbReference type="InterPro" id="IPR032877">
    <property type="entry name" value="Transposase_HTH"/>
</dbReference>
<feature type="domain" description="Transposase IS204/IS1001/IS1096/IS1165 DDE" evidence="1">
    <location>
        <begin position="159"/>
        <end position="420"/>
    </location>
</feature>
<proteinExistence type="predicted"/>
<protein>
    <submittedName>
        <fullName evidence="4">Transposase</fullName>
    </submittedName>
</protein>
<feature type="domain" description="Transposase IS204/IS1001/IS1096/IS1165 zinc-finger" evidence="3">
    <location>
        <begin position="40"/>
        <end position="83"/>
    </location>
</feature>
<gene>
    <name evidence="4" type="ORF">RHRU231_30069</name>
</gene>
<feature type="domain" description="Transposase IS204/IS1001/IS1096/IS1165 helix-turn-helix" evidence="2">
    <location>
        <begin position="93"/>
        <end position="142"/>
    </location>
</feature>
<evidence type="ECO:0000259" key="1">
    <source>
        <dbReference type="Pfam" id="PF01610"/>
    </source>
</evidence>
<evidence type="ECO:0000259" key="2">
    <source>
        <dbReference type="Pfam" id="PF13542"/>
    </source>
</evidence>
<sequence length="441" mass="49917">MLHSSGSLLLDLDGVVVESVRRVDDGSRIVRLGTDPRWVGMCPQCGQTSTRSKGWVTTRPRDVQVGPDRPRLEWNKRKWLCTNISCGRKVFTESVPGIPPRSRVTPRAKTMMAAAVLDDDRSVAAVAAEYRCAWHTVHDRVVAVADTALDDEPAPVTVLGIDETRRGKAKWETDPVTGARRWVDRWDTGLVDVTGDQGLLAQVNGRSSATVLDWLHARDEQWRQQITHVTIDLSSVYAKAVREALPHAELVVDRFHLVKKANEVVDAVRRRVTQTHRGRRGRKSDVEWINRRRLLRGAETLTDQQRTELFTKLLAADPSEEIAAAWIAKELLRDLLACTGRGGLRHEIRAALYRFYKFCAACSVPEVTALARTVETWQDPIVRAIQTGLSNARSEGYNRIVKHVGRIAFGFRNPENQRRRVRWACTRRSRRSTPSRHQCHC</sequence>
<dbReference type="PANTHER" id="PTHR33498">
    <property type="entry name" value="TRANSPOSASE FOR INSERTION SEQUENCE ELEMENT IS1557"/>
    <property type="match status" value="1"/>
</dbReference>
<dbReference type="Proteomes" id="UP000042997">
    <property type="component" value="Unassembled WGS sequence"/>
</dbReference>
<dbReference type="Pfam" id="PF01610">
    <property type="entry name" value="DDE_Tnp_ISL3"/>
    <property type="match status" value="1"/>
</dbReference>
<reference evidence="4 5" key="1">
    <citation type="journal article" date="2014" name="Genome Announc.">
        <title>Draft Genome Sequence of Propane- and Butane-Oxidizing Actinobacterium Rhodococcus ruber IEGM 231.</title>
        <authorList>
            <person name="Ivshina I.B."/>
            <person name="Kuyukina M.S."/>
            <person name="Krivoruchko A.V."/>
            <person name="Barbe V."/>
            <person name="Fischer C."/>
        </authorList>
    </citation>
    <scope>NUCLEOTIDE SEQUENCE [LARGE SCALE GENOMIC DNA]</scope>
</reference>
<dbReference type="EMBL" id="CCSD01000039">
    <property type="protein sequence ID" value="CDZ87541.1"/>
    <property type="molecule type" value="Genomic_DNA"/>
</dbReference>
<dbReference type="AlphaFoldDB" id="A0A098BIK3"/>
<dbReference type="PANTHER" id="PTHR33498:SF1">
    <property type="entry name" value="TRANSPOSASE FOR INSERTION SEQUENCE ELEMENT IS1557"/>
    <property type="match status" value="1"/>
</dbReference>
<evidence type="ECO:0000313" key="5">
    <source>
        <dbReference type="Proteomes" id="UP000042997"/>
    </source>
</evidence>
<accession>A0A098BIK3</accession>
<evidence type="ECO:0000313" key="4">
    <source>
        <dbReference type="EMBL" id="CDZ87541.1"/>
    </source>
</evidence>
<dbReference type="NCBIfam" id="NF033550">
    <property type="entry name" value="transpos_ISL3"/>
    <property type="match status" value="1"/>
</dbReference>
<dbReference type="InterPro" id="IPR002560">
    <property type="entry name" value="Transposase_DDE"/>
</dbReference>
<evidence type="ECO:0000259" key="3">
    <source>
        <dbReference type="Pfam" id="PF14690"/>
    </source>
</evidence>
<name>A0A098BIK3_9NOCA</name>
<dbReference type="Pfam" id="PF13542">
    <property type="entry name" value="HTH_Tnp_ISL3"/>
    <property type="match status" value="1"/>
</dbReference>
<organism evidence="4 5">
    <name type="scientific">Rhodococcus ruber</name>
    <dbReference type="NCBI Taxonomy" id="1830"/>
    <lineage>
        <taxon>Bacteria</taxon>
        <taxon>Bacillati</taxon>
        <taxon>Actinomycetota</taxon>
        <taxon>Actinomycetes</taxon>
        <taxon>Mycobacteriales</taxon>
        <taxon>Nocardiaceae</taxon>
        <taxon>Rhodococcus</taxon>
    </lineage>
</organism>